<name>A0A853JDB7_9GAMM</name>
<evidence type="ECO:0000313" key="7">
    <source>
        <dbReference type="Proteomes" id="UP000578091"/>
    </source>
</evidence>
<evidence type="ECO:0000256" key="4">
    <source>
        <dbReference type="ARBA" id="ARBA00023163"/>
    </source>
</evidence>
<dbReference type="CDD" id="cd05466">
    <property type="entry name" value="PBP2_LTTR_substrate"/>
    <property type="match status" value="1"/>
</dbReference>
<dbReference type="InterPro" id="IPR050950">
    <property type="entry name" value="HTH-type_LysR_regulators"/>
</dbReference>
<evidence type="ECO:0000256" key="3">
    <source>
        <dbReference type="ARBA" id="ARBA00023125"/>
    </source>
</evidence>
<sequence length="280" mass="29502">MFLAVARHAGFSAAAAELRIAQSAVSIAIRRLEEDLGARLFHRSKRSVELSPAGRAYLARAQPALAQLELARQELRALDAGIGGTLVVAAPAMVTGFALAAPLAAFQAAHQGVRVTLLQAGASEIARRVAAGEVELGVIAGDDADPGLEVIALAHFPNVACMAAASRSAPGAAMTWPELLSQPIVAFPVGYHQRSRIDAQARRIGVVPRIVMETENVAVLLEAVRRDIGLATLPEPAVRGVGGLVTMPLEGDEVLSVAVCYRRDYPLSRAARALIEHLRL</sequence>
<evidence type="ECO:0000259" key="5">
    <source>
        <dbReference type="PROSITE" id="PS50931"/>
    </source>
</evidence>
<dbReference type="Proteomes" id="UP000578091">
    <property type="component" value="Unassembled WGS sequence"/>
</dbReference>
<dbReference type="InterPro" id="IPR005119">
    <property type="entry name" value="LysR_subst-bd"/>
</dbReference>
<dbReference type="Gene3D" id="3.40.190.290">
    <property type="match status" value="1"/>
</dbReference>
<dbReference type="SUPFAM" id="SSF53850">
    <property type="entry name" value="Periplasmic binding protein-like II"/>
    <property type="match status" value="1"/>
</dbReference>
<dbReference type="InterPro" id="IPR036390">
    <property type="entry name" value="WH_DNA-bd_sf"/>
</dbReference>
<dbReference type="InterPro" id="IPR000847">
    <property type="entry name" value="LysR_HTH_N"/>
</dbReference>
<dbReference type="InterPro" id="IPR036388">
    <property type="entry name" value="WH-like_DNA-bd_sf"/>
</dbReference>
<dbReference type="PRINTS" id="PR00039">
    <property type="entry name" value="HTHLYSR"/>
</dbReference>
<protein>
    <submittedName>
        <fullName evidence="6">LysR family transcriptional regulator</fullName>
    </submittedName>
</protein>
<dbReference type="FunFam" id="1.10.10.10:FF:000001">
    <property type="entry name" value="LysR family transcriptional regulator"/>
    <property type="match status" value="1"/>
</dbReference>
<reference evidence="6 7" key="1">
    <citation type="submission" date="2020-07" db="EMBL/GenBank/DDBJ databases">
        <title>Luteimonas sp. SJ-92.</title>
        <authorList>
            <person name="Huang X.-X."/>
            <person name="Xu L."/>
            <person name="Sun J.-Q."/>
        </authorList>
    </citation>
    <scope>NUCLEOTIDE SEQUENCE [LARGE SCALE GENOMIC DNA]</scope>
    <source>
        <strain evidence="6 7">SJ-92</strain>
    </source>
</reference>
<dbReference type="Pfam" id="PF00126">
    <property type="entry name" value="HTH_1"/>
    <property type="match status" value="1"/>
</dbReference>
<evidence type="ECO:0000256" key="2">
    <source>
        <dbReference type="ARBA" id="ARBA00023015"/>
    </source>
</evidence>
<proteinExistence type="inferred from homology"/>
<dbReference type="AlphaFoldDB" id="A0A853JDB7"/>
<keyword evidence="4" id="KW-0804">Transcription</keyword>
<dbReference type="Pfam" id="PF03466">
    <property type="entry name" value="LysR_substrate"/>
    <property type="match status" value="1"/>
</dbReference>
<feature type="domain" description="HTH lysR-type" evidence="5">
    <location>
        <begin position="1"/>
        <end position="51"/>
    </location>
</feature>
<organism evidence="6 7">
    <name type="scientific">Luteimonas salinisoli</name>
    <dbReference type="NCBI Taxonomy" id="2752307"/>
    <lineage>
        <taxon>Bacteria</taxon>
        <taxon>Pseudomonadati</taxon>
        <taxon>Pseudomonadota</taxon>
        <taxon>Gammaproteobacteria</taxon>
        <taxon>Lysobacterales</taxon>
        <taxon>Lysobacteraceae</taxon>
        <taxon>Luteimonas</taxon>
    </lineage>
</organism>
<keyword evidence="2" id="KW-0805">Transcription regulation</keyword>
<dbReference type="GO" id="GO:0003700">
    <property type="term" value="F:DNA-binding transcription factor activity"/>
    <property type="evidence" value="ECO:0007669"/>
    <property type="project" value="InterPro"/>
</dbReference>
<keyword evidence="3" id="KW-0238">DNA-binding</keyword>
<dbReference type="Gene3D" id="1.10.10.10">
    <property type="entry name" value="Winged helix-like DNA-binding domain superfamily/Winged helix DNA-binding domain"/>
    <property type="match status" value="1"/>
</dbReference>
<evidence type="ECO:0000256" key="1">
    <source>
        <dbReference type="ARBA" id="ARBA00009437"/>
    </source>
</evidence>
<keyword evidence="7" id="KW-1185">Reference proteome</keyword>
<dbReference type="PANTHER" id="PTHR30419">
    <property type="entry name" value="HTH-TYPE TRANSCRIPTIONAL REGULATOR YBHD"/>
    <property type="match status" value="1"/>
</dbReference>
<gene>
    <name evidence="6" type="ORF">H0E84_09190</name>
</gene>
<dbReference type="EMBL" id="JACCKA010000056">
    <property type="protein sequence ID" value="NZA26560.1"/>
    <property type="molecule type" value="Genomic_DNA"/>
</dbReference>
<dbReference type="SUPFAM" id="SSF46785">
    <property type="entry name" value="Winged helix' DNA-binding domain"/>
    <property type="match status" value="1"/>
</dbReference>
<evidence type="ECO:0000313" key="6">
    <source>
        <dbReference type="EMBL" id="NZA26560.1"/>
    </source>
</evidence>
<comment type="caution">
    <text evidence="6">The sequence shown here is derived from an EMBL/GenBank/DDBJ whole genome shotgun (WGS) entry which is preliminary data.</text>
</comment>
<dbReference type="GO" id="GO:0003677">
    <property type="term" value="F:DNA binding"/>
    <property type="evidence" value="ECO:0007669"/>
    <property type="project" value="UniProtKB-KW"/>
</dbReference>
<accession>A0A853JDB7</accession>
<dbReference type="PROSITE" id="PS50931">
    <property type="entry name" value="HTH_LYSR"/>
    <property type="match status" value="1"/>
</dbReference>
<dbReference type="GO" id="GO:0005829">
    <property type="term" value="C:cytosol"/>
    <property type="evidence" value="ECO:0007669"/>
    <property type="project" value="TreeGrafter"/>
</dbReference>
<comment type="similarity">
    <text evidence="1">Belongs to the LysR transcriptional regulatory family.</text>
</comment>